<evidence type="ECO:0000256" key="2">
    <source>
        <dbReference type="ARBA" id="ARBA00023163"/>
    </source>
</evidence>
<dbReference type="Proteomes" id="UP001198565">
    <property type="component" value="Unassembled WGS sequence"/>
</dbReference>
<dbReference type="RefSeq" id="WP_222980876.1">
    <property type="nucleotide sequence ID" value="NZ_JAINVZ010000021.1"/>
</dbReference>
<organism evidence="5 6">
    <name type="scientific">Streptantibioticus parmotrematis</name>
    <dbReference type="NCBI Taxonomy" id="2873249"/>
    <lineage>
        <taxon>Bacteria</taxon>
        <taxon>Bacillati</taxon>
        <taxon>Actinomycetota</taxon>
        <taxon>Actinomycetes</taxon>
        <taxon>Kitasatosporales</taxon>
        <taxon>Streptomycetaceae</taxon>
        <taxon>Streptantibioticus</taxon>
    </lineage>
</organism>
<keyword evidence="6" id="KW-1185">Reference proteome</keyword>
<dbReference type="InterPro" id="IPR041916">
    <property type="entry name" value="Anti_sigma_zinc_sf"/>
</dbReference>
<keyword evidence="2" id="KW-0804">Transcription</keyword>
<protein>
    <recommendedName>
        <fullName evidence="7">Zinc-finger domain-containing protein</fullName>
    </recommendedName>
</protein>
<dbReference type="Gene3D" id="1.10.10.1320">
    <property type="entry name" value="Anti-sigma factor, zinc-finger domain"/>
    <property type="match status" value="1"/>
</dbReference>
<keyword evidence="4" id="KW-0472">Membrane</keyword>
<evidence type="ECO:0000256" key="1">
    <source>
        <dbReference type="ARBA" id="ARBA00023015"/>
    </source>
</evidence>
<keyword evidence="4" id="KW-0812">Transmembrane</keyword>
<evidence type="ECO:0008006" key="7">
    <source>
        <dbReference type="Google" id="ProtNLM"/>
    </source>
</evidence>
<accession>A0ABS7R289</accession>
<comment type="caution">
    <text evidence="5">The sequence shown here is derived from an EMBL/GenBank/DDBJ whole genome shotgun (WGS) entry which is preliminary data.</text>
</comment>
<evidence type="ECO:0000313" key="5">
    <source>
        <dbReference type="EMBL" id="MBY8888149.1"/>
    </source>
</evidence>
<name>A0ABS7R289_9ACTN</name>
<proteinExistence type="predicted"/>
<evidence type="ECO:0000256" key="4">
    <source>
        <dbReference type="SAM" id="Phobius"/>
    </source>
</evidence>
<dbReference type="EMBL" id="JAINVZ010000021">
    <property type="protein sequence ID" value="MBY8888149.1"/>
    <property type="molecule type" value="Genomic_DNA"/>
</dbReference>
<feature type="transmembrane region" description="Helical" evidence="4">
    <location>
        <begin position="142"/>
        <end position="163"/>
    </location>
</feature>
<keyword evidence="1" id="KW-0805">Transcription regulation</keyword>
<feature type="region of interest" description="Disordered" evidence="3">
    <location>
        <begin position="88"/>
        <end position="138"/>
    </location>
</feature>
<feature type="compositionally biased region" description="Basic and acidic residues" evidence="3">
    <location>
        <begin position="96"/>
        <end position="111"/>
    </location>
</feature>
<sequence>MTSTPGTHGSAQVHPEVSEISALSEGILSPEQSAQLRDHLAACELCADVRDSLDEIRGLLGTLPGVPRMPDDVARRIDAALAAEALVNASTPESSKAAEGRPGDRGARVSRETAPAADRPAGHAPSATGPGRGRPKRRRVRVVLAAACTAAVLGLGGILVTSLGSSGSGGDVAGSPHPAQVGTFSGTQLPTRVHQLLGAAGSASSMKPNAHVGQNTPFATQATPPVPGCVLKATGRSDTPIAFTRGSYDGHSSYLLVLPHPADPSHVDAYVVDAACESASPSGTGTVLAEQTYRR</sequence>
<keyword evidence="4" id="KW-1133">Transmembrane helix</keyword>
<evidence type="ECO:0000313" key="6">
    <source>
        <dbReference type="Proteomes" id="UP001198565"/>
    </source>
</evidence>
<reference evidence="5 6" key="1">
    <citation type="submission" date="2021-08" db="EMBL/GenBank/DDBJ databases">
        <title>Streptomyces sp. PTM05 isolated from lichen.</title>
        <authorList>
            <person name="Somphong A."/>
            <person name="Phongsopitanun W."/>
            <person name="Tanasupawat S."/>
        </authorList>
    </citation>
    <scope>NUCLEOTIDE SEQUENCE [LARGE SCALE GENOMIC DNA]</scope>
    <source>
        <strain evidence="5 6">Ptm05</strain>
    </source>
</reference>
<evidence type="ECO:0000256" key="3">
    <source>
        <dbReference type="SAM" id="MobiDB-lite"/>
    </source>
</evidence>
<gene>
    <name evidence="5" type="ORF">K7472_25400</name>
</gene>